<dbReference type="AlphaFoldDB" id="A0A915ENF1"/>
<protein>
    <recommendedName>
        <fullName evidence="2">thioredoxin-dependent peroxiredoxin</fullName>
        <ecNumber evidence="2">1.11.1.24</ecNumber>
    </recommendedName>
</protein>
<proteinExistence type="inferred from homology"/>
<evidence type="ECO:0000256" key="2">
    <source>
        <dbReference type="ARBA" id="ARBA00013017"/>
    </source>
</evidence>
<keyword evidence="9" id="KW-1185">Reference proteome</keyword>
<evidence type="ECO:0000259" key="8">
    <source>
        <dbReference type="PROSITE" id="PS51352"/>
    </source>
</evidence>
<dbReference type="InterPro" id="IPR013766">
    <property type="entry name" value="Thioredoxin_domain"/>
</dbReference>
<dbReference type="GO" id="GO:0005829">
    <property type="term" value="C:cytosol"/>
    <property type="evidence" value="ECO:0007669"/>
    <property type="project" value="TreeGrafter"/>
</dbReference>
<keyword evidence="5" id="KW-0676">Redox-active center</keyword>
<feature type="domain" description="Thioredoxin" evidence="8">
    <location>
        <begin position="31"/>
        <end position="203"/>
    </location>
</feature>
<evidence type="ECO:0000256" key="4">
    <source>
        <dbReference type="ARBA" id="ARBA00023157"/>
    </source>
</evidence>
<accession>A0A915ENF1</accession>
<evidence type="ECO:0000256" key="6">
    <source>
        <dbReference type="ARBA" id="ARBA00049091"/>
    </source>
</evidence>
<dbReference type="GO" id="GO:0045454">
    <property type="term" value="P:cell redox homeostasis"/>
    <property type="evidence" value="ECO:0007669"/>
    <property type="project" value="TreeGrafter"/>
</dbReference>
<dbReference type="EC" id="1.11.1.24" evidence="2"/>
<dbReference type="GO" id="GO:0008379">
    <property type="term" value="F:thioredoxin peroxidase activity"/>
    <property type="evidence" value="ECO:0007669"/>
    <property type="project" value="TreeGrafter"/>
</dbReference>
<dbReference type="CDD" id="cd03015">
    <property type="entry name" value="PRX_Typ2cys"/>
    <property type="match status" value="1"/>
</dbReference>
<comment type="catalytic activity">
    <reaction evidence="6">
        <text>a hydroperoxide + [thioredoxin]-dithiol = an alcohol + [thioredoxin]-disulfide + H2O</text>
        <dbReference type="Rhea" id="RHEA:62620"/>
        <dbReference type="Rhea" id="RHEA-COMP:10698"/>
        <dbReference type="Rhea" id="RHEA-COMP:10700"/>
        <dbReference type="ChEBI" id="CHEBI:15377"/>
        <dbReference type="ChEBI" id="CHEBI:29950"/>
        <dbReference type="ChEBI" id="CHEBI:30879"/>
        <dbReference type="ChEBI" id="CHEBI:35924"/>
        <dbReference type="ChEBI" id="CHEBI:50058"/>
        <dbReference type="EC" id="1.11.1.24"/>
    </reaction>
</comment>
<dbReference type="Pfam" id="PF00578">
    <property type="entry name" value="AhpC-TSA"/>
    <property type="match status" value="1"/>
</dbReference>
<evidence type="ECO:0000256" key="1">
    <source>
        <dbReference type="ARBA" id="ARBA00009796"/>
    </source>
</evidence>
<dbReference type="InterPro" id="IPR050217">
    <property type="entry name" value="Peroxiredoxin"/>
</dbReference>
<dbReference type="GO" id="GO:0019430">
    <property type="term" value="P:removal of superoxide radicals"/>
    <property type="evidence" value="ECO:0007669"/>
    <property type="project" value="TreeGrafter"/>
</dbReference>
<name>A0A915ENF1_9BILA</name>
<comment type="similarity">
    <text evidence="1">Belongs to the peroxiredoxin family. AhpC/Prx1 subfamily.</text>
</comment>
<sequence>MSENIDTKLRNFHFFTSDEEENDEECEGSPTQVPVRQPRIIIEPEEDLEGKRYCVVCSIGQVKIIETETRQREKRWQCMNEKCKEITFVCSTEIIAFSERYNEFKNLNTILLAASTDSKYSHLEWIRKPRNHGGLRDLEMPLLVDTNHRISRDYGVPKDDEGIAYRGLFIIDPKGVLRQITINDLPVVHSVDETVRLIKAFQYYDNHGVARPANGTPSKDTIQPDPKNRQTSFSRRK</sequence>
<dbReference type="WBParaSite" id="jg8680">
    <property type="protein sequence ID" value="jg8680"/>
    <property type="gene ID" value="jg8680"/>
</dbReference>
<evidence type="ECO:0000256" key="3">
    <source>
        <dbReference type="ARBA" id="ARBA00023002"/>
    </source>
</evidence>
<dbReference type="PANTHER" id="PTHR10681">
    <property type="entry name" value="THIOREDOXIN PEROXIDASE"/>
    <property type="match status" value="1"/>
</dbReference>
<dbReference type="SUPFAM" id="SSF52833">
    <property type="entry name" value="Thioredoxin-like"/>
    <property type="match status" value="1"/>
</dbReference>
<dbReference type="InterPro" id="IPR000866">
    <property type="entry name" value="AhpC/TSA"/>
</dbReference>
<dbReference type="InterPro" id="IPR036249">
    <property type="entry name" value="Thioredoxin-like_sf"/>
</dbReference>
<dbReference type="PROSITE" id="PS51352">
    <property type="entry name" value="THIOREDOXIN_2"/>
    <property type="match status" value="1"/>
</dbReference>
<dbReference type="Proteomes" id="UP000887574">
    <property type="component" value="Unplaced"/>
</dbReference>
<evidence type="ECO:0000313" key="10">
    <source>
        <dbReference type="WBParaSite" id="jg8680"/>
    </source>
</evidence>
<keyword evidence="3" id="KW-0560">Oxidoreductase</keyword>
<evidence type="ECO:0000313" key="9">
    <source>
        <dbReference type="Proteomes" id="UP000887574"/>
    </source>
</evidence>
<dbReference type="GO" id="GO:0042744">
    <property type="term" value="P:hydrogen peroxide catabolic process"/>
    <property type="evidence" value="ECO:0007669"/>
    <property type="project" value="TreeGrafter"/>
</dbReference>
<evidence type="ECO:0000256" key="7">
    <source>
        <dbReference type="SAM" id="MobiDB-lite"/>
    </source>
</evidence>
<dbReference type="PANTHER" id="PTHR10681:SF163">
    <property type="entry name" value="AT16346P-RELATED"/>
    <property type="match status" value="1"/>
</dbReference>
<keyword evidence="4" id="KW-1015">Disulfide bond</keyword>
<reference evidence="10" key="1">
    <citation type="submission" date="2022-11" db="UniProtKB">
        <authorList>
            <consortium name="WormBaseParasite"/>
        </authorList>
    </citation>
    <scope>IDENTIFICATION</scope>
</reference>
<organism evidence="9 10">
    <name type="scientific">Ditylenchus dipsaci</name>
    <dbReference type="NCBI Taxonomy" id="166011"/>
    <lineage>
        <taxon>Eukaryota</taxon>
        <taxon>Metazoa</taxon>
        <taxon>Ecdysozoa</taxon>
        <taxon>Nematoda</taxon>
        <taxon>Chromadorea</taxon>
        <taxon>Rhabditida</taxon>
        <taxon>Tylenchina</taxon>
        <taxon>Tylenchomorpha</taxon>
        <taxon>Sphaerularioidea</taxon>
        <taxon>Anguinidae</taxon>
        <taxon>Anguininae</taxon>
        <taxon>Ditylenchus</taxon>
    </lineage>
</organism>
<feature type="region of interest" description="Disordered" evidence="7">
    <location>
        <begin position="209"/>
        <end position="237"/>
    </location>
</feature>
<evidence type="ECO:0000256" key="5">
    <source>
        <dbReference type="ARBA" id="ARBA00023284"/>
    </source>
</evidence>
<dbReference type="Gene3D" id="3.40.30.10">
    <property type="entry name" value="Glutaredoxin"/>
    <property type="match status" value="1"/>
</dbReference>